<protein>
    <submittedName>
        <fullName evidence="1">Uncharacterized protein</fullName>
    </submittedName>
</protein>
<reference evidence="1" key="1">
    <citation type="submission" date="2023-08" db="EMBL/GenBank/DDBJ databases">
        <authorList>
            <person name="Audoor S."/>
            <person name="Bilcke G."/>
        </authorList>
    </citation>
    <scope>NUCLEOTIDE SEQUENCE</scope>
</reference>
<dbReference type="AlphaFoldDB" id="A0AAD2FDD8"/>
<comment type="caution">
    <text evidence="1">The sequence shown here is derived from an EMBL/GenBank/DDBJ whole genome shotgun (WGS) entry which is preliminary data.</text>
</comment>
<proteinExistence type="predicted"/>
<gene>
    <name evidence="1" type="ORF">CYCCA115_LOCUS1735</name>
</gene>
<evidence type="ECO:0000313" key="2">
    <source>
        <dbReference type="Proteomes" id="UP001295423"/>
    </source>
</evidence>
<accession>A0AAD2FDD8</accession>
<evidence type="ECO:0000313" key="1">
    <source>
        <dbReference type="EMBL" id="CAJ1929666.1"/>
    </source>
</evidence>
<dbReference type="EMBL" id="CAKOGP040000091">
    <property type="protein sequence ID" value="CAJ1929666.1"/>
    <property type="molecule type" value="Genomic_DNA"/>
</dbReference>
<dbReference type="Proteomes" id="UP001295423">
    <property type="component" value="Unassembled WGS sequence"/>
</dbReference>
<keyword evidence="2" id="KW-1185">Reference proteome</keyword>
<name>A0AAD2FDD8_9STRA</name>
<sequence length="95" mass="10668">MLVINHVQEPQTLQDIFKGIHKVFNVEAVPSNRTKDNFSQETPTMVAEAVDSMASTVDAPKLAAFSQDKTIKAEANHSNKTIKTTMSLEIWMHRK</sequence>
<organism evidence="1 2">
    <name type="scientific">Cylindrotheca closterium</name>
    <dbReference type="NCBI Taxonomy" id="2856"/>
    <lineage>
        <taxon>Eukaryota</taxon>
        <taxon>Sar</taxon>
        <taxon>Stramenopiles</taxon>
        <taxon>Ochrophyta</taxon>
        <taxon>Bacillariophyta</taxon>
        <taxon>Bacillariophyceae</taxon>
        <taxon>Bacillariophycidae</taxon>
        <taxon>Bacillariales</taxon>
        <taxon>Bacillariaceae</taxon>
        <taxon>Cylindrotheca</taxon>
    </lineage>
</organism>